<gene>
    <name evidence="2" type="ORF">DNHGIG_25730</name>
</gene>
<keyword evidence="1" id="KW-0472">Membrane</keyword>
<sequence length="39" mass="5019">MEWLPLIAFIYTVLKDLLGWWHKRREKQKRRPRQGKRRK</sequence>
<keyword evidence="1" id="KW-1133">Transmembrane helix</keyword>
<dbReference type="Proteomes" id="UP001057291">
    <property type="component" value="Unassembled WGS sequence"/>
</dbReference>
<organism evidence="2 3">
    <name type="scientific">Collibacillus ludicampi</name>
    <dbReference type="NCBI Taxonomy" id="2771369"/>
    <lineage>
        <taxon>Bacteria</taxon>
        <taxon>Bacillati</taxon>
        <taxon>Bacillota</taxon>
        <taxon>Bacilli</taxon>
        <taxon>Bacillales</taxon>
        <taxon>Alicyclobacillaceae</taxon>
        <taxon>Collibacillus</taxon>
    </lineage>
</organism>
<dbReference type="AlphaFoldDB" id="A0AAV4LGU1"/>
<keyword evidence="1" id="KW-0812">Transmembrane</keyword>
<evidence type="ECO:0000256" key="1">
    <source>
        <dbReference type="SAM" id="Phobius"/>
    </source>
</evidence>
<name>A0AAV4LGU1_9BACL</name>
<proteinExistence type="predicted"/>
<dbReference type="EMBL" id="BOQE01000001">
    <property type="protein sequence ID" value="GIM47024.1"/>
    <property type="molecule type" value="Genomic_DNA"/>
</dbReference>
<feature type="transmembrane region" description="Helical" evidence="1">
    <location>
        <begin position="6"/>
        <end position="22"/>
    </location>
</feature>
<accession>A0AAV4LGU1</accession>
<reference evidence="2" key="1">
    <citation type="journal article" date="2023" name="Int. J. Syst. Evol. Microbiol.">
        <title>Collibacillus ludicampi gen. nov., sp. nov., a new soil bacterium of the family Alicyclobacillaceae.</title>
        <authorList>
            <person name="Jojima T."/>
            <person name="Ioku Y."/>
            <person name="Fukuta Y."/>
            <person name="Shirasaka N."/>
            <person name="Matsumura Y."/>
            <person name="Mori M."/>
        </authorList>
    </citation>
    <scope>NUCLEOTIDE SEQUENCE</scope>
    <source>
        <strain evidence="2">TP075</strain>
    </source>
</reference>
<evidence type="ECO:0000313" key="3">
    <source>
        <dbReference type="Proteomes" id="UP001057291"/>
    </source>
</evidence>
<comment type="caution">
    <text evidence="2">The sequence shown here is derived from an EMBL/GenBank/DDBJ whole genome shotgun (WGS) entry which is preliminary data.</text>
</comment>
<evidence type="ECO:0000313" key="2">
    <source>
        <dbReference type="EMBL" id="GIM47024.1"/>
    </source>
</evidence>
<keyword evidence="3" id="KW-1185">Reference proteome</keyword>
<protein>
    <submittedName>
        <fullName evidence="2">Uncharacterized protein</fullName>
    </submittedName>
</protein>